<protein>
    <recommendedName>
        <fullName evidence="1">YjiS-like domain-containing protein</fullName>
    </recommendedName>
</protein>
<gene>
    <name evidence="2" type="ORF">RGR602_CH02087</name>
</gene>
<reference evidence="2 3" key="1">
    <citation type="submission" date="2013-11" db="EMBL/GenBank/DDBJ databases">
        <title>Complete genome sequence of Rhizobium gallicum bv. gallicum R602.</title>
        <authorList>
            <person name="Bustos P."/>
            <person name="Santamaria R.I."/>
            <person name="Lozano L."/>
            <person name="Acosta J.L."/>
            <person name="Ormeno-Orrillo E."/>
            <person name="Rogel M.A."/>
            <person name="Romero D."/>
            <person name="Cevallos M.A."/>
            <person name="Martinez-Romero E."/>
            <person name="Gonzalez V."/>
        </authorList>
    </citation>
    <scope>NUCLEOTIDE SEQUENCE [LARGE SCALE GENOMIC DNA]</scope>
    <source>
        <strain evidence="2 3">R602</strain>
    </source>
</reference>
<organism evidence="2 3">
    <name type="scientific">Rhizobium gallicum bv. gallicum R602sp</name>
    <dbReference type="NCBI Taxonomy" id="1041138"/>
    <lineage>
        <taxon>Bacteria</taxon>
        <taxon>Pseudomonadati</taxon>
        <taxon>Pseudomonadota</taxon>
        <taxon>Alphaproteobacteria</taxon>
        <taxon>Hyphomicrobiales</taxon>
        <taxon>Rhizobiaceae</taxon>
        <taxon>Rhizobium/Agrobacterium group</taxon>
        <taxon>Rhizobium</taxon>
    </lineage>
</organism>
<sequence>MTMSMNQKIDQHIVSIVAVGERYKLQPSPTEGLLAKIQERLSCWSMKREGRRALREMADWQLRDIGLSPADAAKEISKSRFWD</sequence>
<dbReference type="InterPro" id="IPR009506">
    <property type="entry name" value="YjiS-like"/>
</dbReference>
<feature type="domain" description="YjiS-like" evidence="1">
    <location>
        <begin position="44"/>
        <end position="72"/>
    </location>
</feature>
<dbReference type="AlphaFoldDB" id="A0A0B4X3Y0"/>
<dbReference type="EMBL" id="CP006877">
    <property type="protein sequence ID" value="AJD41415.1"/>
    <property type="molecule type" value="Genomic_DNA"/>
</dbReference>
<dbReference type="HOGENOM" id="CLU_169678_0_0_5"/>
<proteinExistence type="predicted"/>
<evidence type="ECO:0000313" key="2">
    <source>
        <dbReference type="EMBL" id="AJD41415.1"/>
    </source>
</evidence>
<accession>A0A0B4X3Y0</accession>
<evidence type="ECO:0000259" key="1">
    <source>
        <dbReference type="Pfam" id="PF06568"/>
    </source>
</evidence>
<dbReference type="Pfam" id="PF06568">
    <property type="entry name" value="YjiS-like"/>
    <property type="match status" value="1"/>
</dbReference>
<evidence type="ECO:0000313" key="3">
    <source>
        <dbReference type="Proteomes" id="UP000031368"/>
    </source>
</evidence>
<name>A0A0B4X3Y0_9HYPH</name>
<keyword evidence="3" id="KW-1185">Reference proteome</keyword>
<dbReference type="KEGG" id="rga:RGR602_CH02087"/>
<dbReference type="Proteomes" id="UP000031368">
    <property type="component" value="Chromosome"/>
</dbReference>